<evidence type="ECO:0000313" key="3">
    <source>
        <dbReference type="Proteomes" id="UP000244855"/>
    </source>
</evidence>
<evidence type="ECO:0000256" key="1">
    <source>
        <dbReference type="SAM" id="MobiDB-lite"/>
    </source>
</evidence>
<proteinExistence type="predicted"/>
<sequence length="627" mass="70025">MGRQAYLTKIALGRSAFEPSQPASSDSQVEYIQLTSSQQELPPEATNVSSNQYIQVYDERGNPINPRAHEHGRRLREAQNDVLASIGVVERRRSPSHDLPGSNAARLQQLDDEEMAGNVIALTSTIAENICTWWIGSLRDRILTFRYQDALPFSRIVALESATSGRSLIHAGFESRLASTISIQSFVYAFVVFRPLDRLLVAMSARSRTRKFYRRWREYTKPCLRICLELIFYPLIYHSYLQRLGLQPARPFLPPWRSFIPFSKWSPLTPFSIHHAATSSVSSFFLAILTSPFTLICLKHSYERWAYTSLSHTLETIIMHPDCPDMRSADHAKRDRTTSNFGFRKSLPHPLHSVMEKIINFLGWGQTTSSQETQDRTIQQEDDGGRQTIETSATEVTNLNRLENIPRLQGSATASTPQIVGTSTAPIISLSGVSPPPRPSSPSSPTASQTRQSDDNDPRIRITSREGIVEMEVRLPAQVLSQHTELAEAGQSTPSRRDADSPAPPRTILPSRYHRVTQLSTEPSQMLAGICKTQIVTWMSLPLKIITLHSVAAHYYSTGGGHVDTHRILHSLPSLSVSDLSWTSIGWQVSRIALCASLDLAIDLTIWGCSFVAIVITGTHDFGWGTL</sequence>
<feature type="region of interest" description="Disordered" evidence="1">
    <location>
        <begin position="427"/>
        <end position="460"/>
    </location>
</feature>
<dbReference type="OrthoDB" id="5383784at2759"/>
<dbReference type="STRING" id="97972.A0A2V1E0C5"/>
<dbReference type="Proteomes" id="UP000244855">
    <property type="component" value="Unassembled WGS sequence"/>
</dbReference>
<organism evidence="2 3">
    <name type="scientific">Periconia macrospinosa</name>
    <dbReference type="NCBI Taxonomy" id="97972"/>
    <lineage>
        <taxon>Eukaryota</taxon>
        <taxon>Fungi</taxon>
        <taxon>Dikarya</taxon>
        <taxon>Ascomycota</taxon>
        <taxon>Pezizomycotina</taxon>
        <taxon>Dothideomycetes</taxon>
        <taxon>Pleosporomycetidae</taxon>
        <taxon>Pleosporales</taxon>
        <taxon>Massarineae</taxon>
        <taxon>Periconiaceae</taxon>
        <taxon>Periconia</taxon>
    </lineage>
</organism>
<feature type="region of interest" description="Disordered" evidence="1">
    <location>
        <begin position="484"/>
        <end position="510"/>
    </location>
</feature>
<accession>A0A2V1E0C5</accession>
<dbReference type="AlphaFoldDB" id="A0A2V1E0C5"/>
<evidence type="ECO:0000313" key="2">
    <source>
        <dbReference type="EMBL" id="PVI02610.1"/>
    </source>
</evidence>
<keyword evidence="3" id="KW-1185">Reference proteome</keyword>
<name>A0A2V1E0C5_9PLEO</name>
<feature type="compositionally biased region" description="Polar residues" evidence="1">
    <location>
        <begin position="484"/>
        <end position="494"/>
    </location>
</feature>
<gene>
    <name evidence="2" type="ORF">DM02DRAFT_299121</name>
</gene>
<reference evidence="2 3" key="1">
    <citation type="journal article" date="2018" name="Sci. Rep.">
        <title>Comparative genomics provides insights into the lifestyle and reveals functional heterogeneity of dark septate endophytic fungi.</title>
        <authorList>
            <person name="Knapp D.G."/>
            <person name="Nemeth J.B."/>
            <person name="Barry K."/>
            <person name="Hainaut M."/>
            <person name="Henrissat B."/>
            <person name="Johnson J."/>
            <person name="Kuo A."/>
            <person name="Lim J.H.P."/>
            <person name="Lipzen A."/>
            <person name="Nolan M."/>
            <person name="Ohm R.A."/>
            <person name="Tamas L."/>
            <person name="Grigoriev I.V."/>
            <person name="Spatafora J.W."/>
            <person name="Nagy L.G."/>
            <person name="Kovacs G.M."/>
        </authorList>
    </citation>
    <scope>NUCLEOTIDE SEQUENCE [LARGE SCALE GENOMIC DNA]</scope>
    <source>
        <strain evidence="2 3">DSE2036</strain>
    </source>
</reference>
<protein>
    <submittedName>
        <fullName evidence="2">Uncharacterized protein</fullName>
    </submittedName>
</protein>
<dbReference type="EMBL" id="KZ805341">
    <property type="protein sequence ID" value="PVI02610.1"/>
    <property type="molecule type" value="Genomic_DNA"/>
</dbReference>